<dbReference type="InterPro" id="IPR020471">
    <property type="entry name" value="AKR"/>
</dbReference>
<accession>A0A3A8NDX9</accession>
<dbReference type="RefSeq" id="WP_120626043.1">
    <property type="nucleotide sequence ID" value="NZ_RAWG01000085.1"/>
</dbReference>
<dbReference type="OrthoDB" id="5523216at2"/>
<dbReference type="Pfam" id="PF00248">
    <property type="entry name" value="Aldo_ket_red"/>
    <property type="match status" value="1"/>
</dbReference>
<dbReference type="Gene3D" id="3.20.20.100">
    <property type="entry name" value="NADP-dependent oxidoreductase domain"/>
    <property type="match status" value="1"/>
</dbReference>
<feature type="active site" description="Proton donor" evidence="1">
    <location>
        <position position="52"/>
    </location>
</feature>
<evidence type="ECO:0000256" key="2">
    <source>
        <dbReference type="PIRSR" id="PIRSR000097-2"/>
    </source>
</evidence>
<dbReference type="SUPFAM" id="SSF51430">
    <property type="entry name" value="NAD(P)-linked oxidoreductase"/>
    <property type="match status" value="1"/>
</dbReference>
<feature type="binding site" evidence="2">
    <location>
        <position position="111"/>
    </location>
    <ligand>
        <name>substrate</name>
    </ligand>
</feature>
<dbReference type="InterPro" id="IPR036812">
    <property type="entry name" value="NAD(P)_OxRdtase_dom_sf"/>
</dbReference>
<evidence type="ECO:0000313" key="5">
    <source>
        <dbReference type="EMBL" id="RKH42526.1"/>
    </source>
</evidence>
<feature type="site" description="Lowers pKa of active site Tyr" evidence="3">
    <location>
        <position position="78"/>
    </location>
</feature>
<dbReference type="InterPro" id="IPR023210">
    <property type="entry name" value="NADP_OxRdtase_dom"/>
</dbReference>
<organism evidence="5 6">
    <name type="scientific">Corallococcus sicarius</name>
    <dbReference type="NCBI Taxonomy" id="2316726"/>
    <lineage>
        <taxon>Bacteria</taxon>
        <taxon>Pseudomonadati</taxon>
        <taxon>Myxococcota</taxon>
        <taxon>Myxococcia</taxon>
        <taxon>Myxococcales</taxon>
        <taxon>Cystobacterineae</taxon>
        <taxon>Myxococcaceae</taxon>
        <taxon>Corallococcus</taxon>
    </lineage>
</organism>
<dbReference type="PRINTS" id="PR00069">
    <property type="entry name" value="ALDKETRDTASE"/>
</dbReference>
<evidence type="ECO:0000259" key="4">
    <source>
        <dbReference type="Pfam" id="PF00248"/>
    </source>
</evidence>
<keyword evidence="6" id="KW-1185">Reference proteome</keyword>
<sequence length="282" mass="30476">MEKRVFGNTGVAVPVIGQGTWQMEDDDAQGAIRALRAGLDLGLTHVDTAELYGRGQVEEALVAKALEGRRDEVFLVSKVMPSNATQKGTVTACERSLQRLRTDRLDCYLLHWPGSHPLEGTVRAFEQLVKDGKIRSWGVSNFAVDELEEVLALAGPGRIACNQVLYHLEERAIEHAVVPWCEARGVAVVAYSPFGNGHFPSPDSAGGRVLAAIAHAHGVTPHQVALQFLVRRPSLFAIPKASDVGHVRDNASAASLKLTREDLARIDAAFPLGDEPDSLPVI</sequence>
<proteinExistence type="predicted"/>
<evidence type="ECO:0000256" key="1">
    <source>
        <dbReference type="PIRSR" id="PIRSR000097-1"/>
    </source>
</evidence>
<evidence type="ECO:0000256" key="3">
    <source>
        <dbReference type="PIRSR" id="PIRSR000097-3"/>
    </source>
</evidence>
<feature type="domain" description="NADP-dependent oxidoreductase" evidence="4">
    <location>
        <begin position="16"/>
        <end position="269"/>
    </location>
</feature>
<dbReference type="Proteomes" id="UP000273405">
    <property type="component" value="Unassembled WGS sequence"/>
</dbReference>
<protein>
    <submittedName>
        <fullName evidence="5">Aldo/keto reductase</fullName>
    </submittedName>
</protein>
<comment type="caution">
    <text evidence="5">The sequence shown here is derived from an EMBL/GenBank/DDBJ whole genome shotgun (WGS) entry which is preliminary data.</text>
</comment>
<evidence type="ECO:0000313" key="6">
    <source>
        <dbReference type="Proteomes" id="UP000273405"/>
    </source>
</evidence>
<dbReference type="PANTHER" id="PTHR43638">
    <property type="entry name" value="OXIDOREDUCTASE, ALDO/KETO REDUCTASE FAMILY PROTEIN"/>
    <property type="match status" value="1"/>
</dbReference>
<gene>
    <name evidence="5" type="ORF">D7X12_15460</name>
</gene>
<dbReference type="PANTHER" id="PTHR43638:SF3">
    <property type="entry name" value="ALDEHYDE REDUCTASE"/>
    <property type="match status" value="1"/>
</dbReference>
<reference evidence="6" key="1">
    <citation type="submission" date="2018-09" db="EMBL/GenBank/DDBJ databases">
        <authorList>
            <person name="Livingstone P.G."/>
            <person name="Whitworth D.E."/>
        </authorList>
    </citation>
    <scope>NUCLEOTIDE SEQUENCE [LARGE SCALE GENOMIC DNA]</scope>
    <source>
        <strain evidence="6">CA040B</strain>
    </source>
</reference>
<dbReference type="EMBL" id="RAWG01000085">
    <property type="protein sequence ID" value="RKH42526.1"/>
    <property type="molecule type" value="Genomic_DNA"/>
</dbReference>
<dbReference type="GO" id="GO:0016491">
    <property type="term" value="F:oxidoreductase activity"/>
    <property type="evidence" value="ECO:0007669"/>
    <property type="project" value="InterPro"/>
</dbReference>
<dbReference type="PIRSF" id="PIRSF000097">
    <property type="entry name" value="AKR"/>
    <property type="match status" value="1"/>
</dbReference>
<dbReference type="AlphaFoldDB" id="A0A3A8NDX9"/>
<name>A0A3A8NDX9_9BACT</name>